<dbReference type="GO" id="GO:0006203">
    <property type="term" value="P:dGTP catabolic process"/>
    <property type="evidence" value="ECO:0007669"/>
    <property type="project" value="TreeGrafter"/>
</dbReference>
<evidence type="ECO:0000256" key="2">
    <source>
        <dbReference type="SAM" id="Phobius"/>
    </source>
</evidence>
<feature type="transmembrane region" description="Helical" evidence="2">
    <location>
        <begin position="141"/>
        <end position="165"/>
    </location>
</feature>
<organism evidence="4 5">
    <name type="scientific">Candidatus Taylorbacteria bacterium RIFCSPHIGHO2_02_FULL_43_32b</name>
    <dbReference type="NCBI Taxonomy" id="1802306"/>
    <lineage>
        <taxon>Bacteria</taxon>
        <taxon>Candidatus Tayloriibacteriota</taxon>
    </lineage>
</organism>
<dbReference type="PROSITE" id="PS51462">
    <property type="entry name" value="NUDIX"/>
    <property type="match status" value="1"/>
</dbReference>
<gene>
    <name evidence="4" type="ORF">A3C72_02550</name>
</gene>
<dbReference type="STRING" id="1802306.A3C72_02550"/>
<keyword evidence="2" id="KW-0472">Membrane</keyword>
<evidence type="ECO:0000313" key="4">
    <source>
        <dbReference type="EMBL" id="OHA24000.1"/>
    </source>
</evidence>
<keyword evidence="1" id="KW-0378">Hydrolase</keyword>
<dbReference type="PRINTS" id="PR00502">
    <property type="entry name" value="NUDIXFAMILY"/>
</dbReference>
<protein>
    <recommendedName>
        <fullName evidence="3">Nudix hydrolase domain-containing protein</fullName>
    </recommendedName>
</protein>
<sequence>MKSEEKPKIGMGVMIKKGGKILIGKRKNSHGDGTWAFPGGHLENGESFSECLKREIKEECAIDVKNLRFQCVANIIKYGKHYVLIGYVADWKKGEPKLMEPDKCEGWEWFDLKNLPSPLFEASKIIIESYRARKDIGVKNAGIGGVAMFFSYVLAGAVVLFPYYFFAGERVVILSIDVALLHLCCLDL</sequence>
<dbReference type="Proteomes" id="UP000177130">
    <property type="component" value="Unassembled WGS sequence"/>
</dbReference>
<proteinExistence type="predicted"/>
<comment type="caution">
    <text evidence="4">The sequence shown here is derived from an EMBL/GenBank/DDBJ whole genome shotgun (WGS) entry which is preliminary data.</text>
</comment>
<feature type="domain" description="Nudix hydrolase" evidence="3">
    <location>
        <begin position="6"/>
        <end position="133"/>
    </location>
</feature>
<dbReference type="InterPro" id="IPR015797">
    <property type="entry name" value="NUDIX_hydrolase-like_dom_sf"/>
</dbReference>
<dbReference type="Pfam" id="PF00293">
    <property type="entry name" value="NUDIX"/>
    <property type="match status" value="1"/>
</dbReference>
<keyword evidence="2" id="KW-0812">Transmembrane</keyword>
<dbReference type="PANTHER" id="PTHR16099">
    <property type="entry name" value="8-OXO-DGTP DIPHOSPHATES NUDT15"/>
    <property type="match status" value="1"/>
</dbReference>
<dbReference type="FunFam" id="3.90.79.10:FF:000060">
    <property type="entry name" value="Nudix hydrolase 1"/>
    <property type="match status" value="1"/>
</dbReference>
<dbReference type="GO" id="GO:0035539">
    <property type="term" value="F:8-oxo-7,8-dihydrodeoxyguanosine triphosphate pyrophosphatase activity"/>
    <property type="evidence" value="ECO:0007669"/>
    <property type="project" value="TreeGrafter"/>
</dbReference>
<name>A0A1G2MJ97_9BACT</name>
<dbReference type="SUPFAM" id="SSF55811">
    <property type="entry name" value="Nudix"/>
    <property type="match status" value="1"/>
</dbReference>
<evidence type="ECO:0000256" key="1">
    <source>
        <dbReference type="ARBA" id="ARBA00022801"/>
    </source>
</evidence>
<dbReference type="EMBL" id="MHRK01000020">
    <property type="protein sequence ID" value="OHA24000.1"/>
    <property type="molecule type" value="Genomic_DNA"/>
</dbReference>
<reference evidence="4 5" key="1">
    <citation type="journal article" date="2016" name="Nat. Commun.">
        <title>Thousands of microbial genomes shed light on interconnected biogeochemical processes in an aquifer system.</title>
        <authorList>
            <person name="Anantharaman K."/>
            <person name="Brown C.T."/>
            <person name="Hug L.A."/>
            <person name="Sharon I."/>
            <person name="Castelle C.J."/>
            <person name="Probst A.J."/>
            <person name="Thomas B.C."/>
            <person name="Singh A."/>
            <person name="Wilkins M.J."/>
            <person name="Karaoz U."/>
            <person name="Brodie E.L."/>
            <person name="Williams K.H."/>
            <person name="Hubbard S.S."/>
            <person name="Banfield J.F."/>
        </authorList>
    </citation>
    <scope>NUCLEOTIDE SEQUENCE [LARGE SCALE GENOMIC DNA]</scope>
</reference>
<dbReference type="InterPro" id="IPR000086">
    <property type="entry name" value="NUDIX_hydrolase_dom"/>
</dbReference>
<dbReference type="CDD" id="cd04678">
    <property type="entry name" value="NUDIX_MTH2_Nudt15"/>
    <property type="match status" value="1"/>
</dbReference>
<accession>A0A1G2MJ97</accession>
<dbReference type="AlphaFoldDB" id="A0A1G2MJ97"/>
<dbReference type="PANTHER" id="PTHR16099:SF5">
    <property type="entry name" value="NUCLEOTIDE TRIPHOSPHATE DIPHOSPHATASE NUDT15"/>
    <property type="match status" value="1"/>
</dbReference>
<dbReference type="GO" id="GO:0005829">
    <property type="term" value="C:cytosol"/>
    <property type="evidence" value="ECO:0007669"/>
    <property type="project" value="TreeGrafter"/>
</dbReference>
<keyword evidence="2" id="KW-1133">Transmembrane helix</keyword>
<dbReference type="InterPro" id="IPR020476">
    <property type="entry name" value="Nudix_hydrolase"/>
</dbReference>
<dbReference type="Gene3D" id="3.90.79.10">
    <property type="entry name" value="Nucleoside Triphosphate Pyrophosphohydrolase"/>
    <property type="match status" value="1"/>
</dbReference>
<evidence type="ECO:0000313" key="5">
    <source>
        <dbReference type="Proteomes" id="UP000177130"/>
    </source>
</evidence>
<evidence type="ECO:0000259" key="3">
    <source>
        <dbReference type="PROSITE" id="PS51462"/>
    </source>
</evidence>